<dbReference type="InterPro" id="IPR011990">
    <property type="entry name" value="TPR-like_helical_dom_sf"/>
</dbReference>
<gene>
    <name evidence="3" type="ORF">SO694_0010906</name>
</gene>
<dbReference type="SUPFAM" id="SSF48452">
    <property type="entry name" value="TPR-like"/>
    <property type="match status" value="1"/>
</dbReference>
<comment type="caution">
    <text evidence="3">The sequence shown here is derived from an EMBL/GenBank/DDBJ whole genome shotgun (WGS) entry which is preliminary data.</text>
</comment>
<evidence type="ECO:0000313" key="3">
    <source>
        <dbReference type="EMBL" id="KAK7233300.1"/>
    </source>
</evidence>
<sequence>MDDDRLQEILAQSGGRLLKPGENLDVGELQQQQANEEAQMRLMRQQQEAESFEKTRAKLVAEGGGGALQERATAMKDQAKKSFDEGRPQQALGLYLLGLWFCRGGRFPTSIAPSAPMPRGRTVAEAAAGSPADGVDAAFFLTLLSNLSLCCLKLKDFAGAQATATQVLESPACDEAMANKARLRLAKASREAGDLAKAERVLRDILKQDGKLGHTIARRELEAVRKLKAADKKRFQGLFAKGSEDLYSESELKERRAEARAEAKQIAEQPRIIDMKSLTDDERRAKSAELEASQKAQDDYEADLGKKLGRIAPSDAAELEKLQAAGADKAELAKFYWRARDAETKRVGALMSPEDRASFSQLLERNAPQDVLDDAFDAIKRRVDLHAVVNDHLPAPMRAAVSEKLAAIERDEPDPEKRKCEQSAAIAQAFQQHFQEEMSVRRVAAKFFQQVIKPFFFKVKARLLAPFSGLFKARAPNPAAPPPPRTPAAENAPEKLAKYATSQATAQLAHDVEGMRAAGLGSADMVARAKEVFKANGEEKQLAAVELGEKMKADGASSDEILAAMRAHFGAPPPDADVAHLRT</sequence>
<reference evidence="3 4" key="1">
    <citation type="submission" date="2024-03" db="EMBL/GenBank/DDBJ databases">
        <title>Aureococcus anophagefferens CCMP1851 and Kratosvirus quantuckense: Draft genome of a second virus-susceptible host strain in the model system.</title>
        <authorList>
            <person name="Chase E."/>
            <person name="Truchon A.R."/>
            <person name="Schepens W."/>
            <person name="Wilhelm S.W."/>
        </authorList>
    </citation>
    <scope>NUCLEOTIDE SEQUENCE [LARGE SCALE GENOMIC DNA]</scope>
    <source>
        <strain evidence="3 4">CCMP1851</strain>
    </source>
</reference>
<proteinExistence type="predicted"/>
<feature type="region of interest" description="Disordered" evidence="2">
    <location>
        <begin position="276"/>
        <end position="297"/>
    </location>
</feature>
<feature type="compositionally biased region" description="Basic and acidic residues" evidence="2">
    <location>
        <begin position="276"/>
        <end position="289"/>
    </location>
</feature>
<protein>
    <submittedName>
        <fullName evidence="3">Uncharacterized protein</fullName>
    </submittedName>
</protein>
<evidence type="ECO:0000256" key="1">
    <source>
        <dbReference type="SAM" id="Coils"/>
    </source>
</evidence>
<keyword evidence="4" id="KW-1185">Reference proteome</keyword>
<accession>A0ABR1FM24</accession>
<organism evidence="3 4">
    <name type="scientific">Aureococcus anophagefferens</name>
    <name type="common">Harmful bloom alga</name>
    <dbReference type="NCBI Taxonomy" id="44056"/>
    <lineage>
        <taxon>Eukaryota</taxon>
        <taxon>Sar</taxon>
        <taxon>Stramenopiles</taxon>
        <taxon>Ochrophyta</taxon>
        <taxon>Pelagophyceae</taxon>
        <taxon>Pelagomonadales</taxon>
        <taxon>Pelagomonadaceae</taxon>
        <taxon>Aureococcus</taxon>
    </lineage>
</organism>
<name>A0ABR1FM24_AURAN</name>
<evidence type="ECO:0000313" key="4">
    <source>
        <dbReference type="Proteomes" id="UP001363151"/>
    </source>
</evidence>
<dbReference type="Gene3D" id="1.25.40.10">
    <property type="entry name" value="Tetratricopeptide repeat domain"/>
    <property type="match status" value="1"/>
</dbReference>
<evidence type="ECO:0000256" key="2">
    <source>
        <dbReference type="SAM" id="MobiDB-lite"/>
    </source>
</evidence>
<feature type="coiled-coil region" evidence="1">
    <location>
        <begin position="26"/>
        <end position="62"/>
    </location>
</feature>
<dbReference type="EMBL" id="JBBJCI010000362">
    <property type="protein sequence ID" value="KAK7233300.1"/>
    <property type="molecule type" value="Genomic_DNA"/>
</dbReference>
<dbReference type="Proteomes" id="UP001363151">
    <property type="component" value="Unassembled WGS sequence"/>
</dbReference>
<keyword evidence="1" id="KW-0175">Coiled coil</keyword>